<feature type="region of interest" description="Disordered" evidence="1">
    <location>
        <begin position="131"/>
        <end position="168"/>
    </location>
</feature>
<dbReference type="PROSITE" id="PS00383">
    <property type="entry name" value="TYR_PHOSPHATASE_1"/>
    <property type="match status" value="1"/>
</dbReference>
<dbReference type="Gene3D" id="3.90.190.10">
    <property type="entry name" value="Protein tyrosine phosphatase superfamily"/>
    <property type="match status" value="1"/>
</dbReference>
<dbReference type="PROSITE" id="PS50056">
    <property type="entry name" value="TYR_PHOSPHATASE_2"/>
    <property type="match status" value="1"/>
</dbReference>
<gene>
    <name evidence="3" type="ORF">Ctob_013997</name>
</gene>
<proteinExistence type="predicted"/>
<name>A0A0M0JWD9_9EUKA</name>
<evidence type="ECO:0000259" key="2">
    <source>
        <dbReference type="PROSITE" id="PS50056"/>
    </source>
</evidence>
<feature type="domain" description="Tyrosine specific protein phosphatases" evidence="2">
    <location>
        <begin position="1"/>
        <end position="32"/>
    </location>
</feature>
<dbReference type="EMBL" id="JWZX01002119">
    <property type="protein sequence ID" value="KOO30951.1"/>
    <property type="molecule type" value="Genomic_DNA"/>
</dbReference>
<dbReference type="SUPFAM" id="SSF52799">
    <property type="entry name" value="(Phosphotyrosine protein) phosphatases II"/>
    <property type="match status" value="1"/>
</dbReference>
<accession>A0A0M0JWD9</accession>
<dbReference type="InterPro" id="IPR000387">
    <property type="entry name" value="Tyr_Pase_dom"/>
</dbReference>
<evidence type="ECO:0000313" key="3">
    <source>
        <dbReference type="EMBL" id="KOO30951.1"/>
    </source>
</evidence>
<dbReference type="InterPro" id="IPR029021">
    <property type="entry name" value="Prot-tyrosine_phosphatase-like"/>
</dbReference>
<comment type="caution">
    <text evidence="3">The sequence shown here is derived from an EMBL/GenBank/DDBJ whole genome shotgun (WGS) entry which is preliminary data.</text>
</comment>
<protein>
    <recommendedName>
        <fullName evidence="2">Tyrosine specific protein phosphatases domain-containing protein</fullName>
    </recommendedName>
</protein>
<evidence type="ECO:0000256" key="1">
    <source>
        <dbReference type="SAM" id="MobiDB-lite"/>
    </source>
</evidence>
<feature type="region of interest" description="Disordered" evidence="1">
    <location>
        <begin position="299"/>
        <end position="340"/>
    </location>
</feature>
<sequence>MYIHCTRGHGRTGIVCALLLAITYHISGPHAILLYQALHDVAAKAFRRELRAADVTVEFVSRDGTISSKTISHEGARSFRKVAALAATLGVEPSDGFLATHVSGECVRVHDEQSLGLVLDGLINVERQESAQPRLRLTATPKTALKERATYDPLQPPRAPSSQTAASATDARKQHFAAVSAAAAMVGHGRPAQSLATTLASCAQPTGTTPTVEVLATALAKIESDATRGMNVDEGERLLRSTGRLLRLQAPGCDYCHALCPDQTRQVLRLLQVTTLHSLKAANKSRILMAERANLAKEQLRKDQEADQEAKLAEAKKAKALQDSPRKRKKKRLGGAPVTG</sequence>
<feature type="compositionally biased region" description="Basic and acidic residues" evidence="1">
    <location>
        <begin position="299"/>
        <end position="317"/>
    </location>
</feature>
<dbReference type="AlphaFoldDB" id="A0A0M0JWD9"/>
<dbReference type="InterPro" id="IPR016130">
    <property type="entry name" value="Tyr_Pase_AS"/>
</dbReference>
<evidence type="ECO:0000313" key="4">
    <source>
        <dbReference type="Proteomes" id="UP000037460"/>
    </source>
</evidence>
<reference evidence="4" key="1">
    <citation type="journal article" date="2015" name="PLoS Genet.">
        <title>Genome Sequence and Transcriptome Analyses of Chrysochromulina tobin: Metabolic Tools for Enhanced Algal Fitness in the Prominent Order Prymnesiales (Haptophyceae).</title>
        <authorList>
            <person name="Hovde B.T."/>
            <person name="Deodato C.R."/>
            <person name="Hunsperger H.M."/>
            <person name="Ryken S.A."/>
            <person name="Yost W."/>
            <person name="Jha R.K."/>
            <person name="Patterson J."/>
            <person name="Monnat R.J. Jr."/>
            <person name="Barlow S.B."/>
            <person name="Starkenburg S.R."/>
            <person name="Cattolico R.A."/>
        </authorList>
    </citation>
    <scope>NUCLEOTIDE SEQUENCE</scope>
    <source>
        <strain evidence="4">CCMP291</strain>
    </source>
</reference>
<organism evidence="3 4">
    <name type="scientific">Chrysochromulina tobinii</name>
    <dbReference type="NCBI Taxonomy" id="1460289"/>
    <lineage>
        <taxon>Eukaryota</taxon>
        <taxon>Haptista</taxon>
        <taxon>Haptophyta</taxon>
        <taxon>Prymnesiophyceae</taxon>
        <taxon>Prymnesiales</taxon>
        <taxon>Chrysochromulinaceae</taxon>
        <taxon>Chrysochromulina</taxon>
    </lineage>
</organism>
<keyword evidence="4" id="KW-1185">Reference proteome</keyword>
<dbReference type="OrthoDB" id="2017893at2759"/>
<dbReference type="Proteomes" id="UP000037460">
    <property type="component" value="Unassembled WGS sequence"/>
</dbReference>